<feature type="region of interest" description="Disordered" evidence="1">
    <location>
        <begin position="89"/>
        <end position="170"/>
    </location>
</feature>
<evidence type="ECO:0000313" key="2">
    <source>
        <dbReference type="EMBL" id="MED6150462.1"/>
    </source>
</evidence>
<organism evidence="2 3">
    <name type="scientific">Stylosanthes scabra</name>
    <dbReference type="NCBI Taxonomy" id="79078"/>
    <lineage>
        <taxon>Eukaryota</taxon>
        <taxon>Viridiplantae</taxon>
        <taxon>Streptophyta</taxon>
        <taxon>Embryophyta</taxon>
        <taxon>Tracheophyta</taxon>
        <taxon>Spermatophyta</taxon>
        <taxon>Magnoliopsida</taxon>
        <taxon>eudicotyledons</taxon>
        <taxon>Gunneridae</taxon>
        <taxon>Pentapetalae</taxon>
        <taxon>rosids</taxon>
        <taxon>fabids</taxon>
        <taxon>Fabales</taxon>
        <taxon>Fabaceae</taxon>
        <taxon>Papilionoideae</taxon>
        <taxon>50 kb inversion clade</taxon>
        <taxon>dalbergioids sensu lato</taxon>
        <taxon>Dalbergieae</taxon>
        <taxon>Pterocarpus clade</taxon>
        <taxon>Stylosanthes</taxon>
    </lineage>
</organism>
<feature type="compositionally biased region" description="Polar residues" evidence="1">
    <location>
        <begin position="116"/>
        <end position="141"/>
    </location>
</feature>
<name>A0ABU6TP90_9FABA</name>
<gene>
    <name evidence="2" type="ORF">PIB30_072575</name>
</gene>
<comment type="caution">
    <text evidence="2">The sequence shown here is derived from an EMBL/GenBank/DDBJ whole genome shotgun (WGS) entry which is preliminary data.</text>
</comment>
<feature type="region of interest" description="Disordered" evidence="1">
    <location>
        <begin position="267"/>
        <end position="286"/>
    </location>
</feature>
<proteinExistence type="predicted"/>
<accession>A0ABU6TP90</accession>
<feature type="compositionally biased region" description="Basic and acidic residues" evidence="1">
    <location>
        <begin position="89"/>
        <end position="106"/>
    </location>
</feature>
<evidence type="ECO:0000256" key="1">
    <source>
        <dbReference type="SAM" id="MobiDB-lite"/>
    </source>
</evidence>
<reference evidence="2 3" key="1">
    <citation type="journal article" date="2023" name="Plants (Basel)">
        <title>Bridging the Gap: Combining Genomics and Transcriptomics Approaches to Understand Stylosanthes scabra, an Orphan Legume from the Brazilian Caatinga.</title>
        <authorList>
            <person name="Ferreira-Neto J.R.C."/>
            <person name="da Silva M.D."/>
            <person name="Binneck E."/>
            <person name="de Melo N.F."/>
            <person name="da Silva R.H."/>
            <person name="de Melo A.L.T.M."/>
            <person name="Pandolfi V."/>
            <person name="Bustamante F.O."/>
            <person name="Brasileiro-Vidal A.C."/>
            <person name="Benko-Iseppon A.M."/>
        </authorList>
    </citation>
    <scope>NUCLEOTIDE SEQUENCE [LARGE SCALE GENOMIC DNA]</scope>
    <source>
        <tissue evidence="2">Leaves</tissue>
    </source>
</reference>
<sequence>MARQMGFSQAILAPFSLDERDQVCFLKPNSMKEIESILARNKEALKCYKPTDCEPSNFVTKGHIQWWDAYKPFIKSLQEISEGINRKWKAAETSKKAPQKRKDEPSKQATKRTRGSSKASSVASNPQEDPPQNSVSSSTRLPTIEDSQQDSDASPKEASSKSKESLLKDASTKITSAQIQNADVSGILANENVGAQNFPNPINSTTDGGDDLIVIVENSDDPKPKDAQVISKSKGLTSQIPITVEGDSDLEDLVKVISETKAGSSQGKSLLETKSVQQQINTPASEKKAEIAKKRLESSINKLLISAAEKMIRLLSH</sequence>
<keyword evidence="3" id="KW-1185">Reference proteome</keyword>
<feature type="compositionally biased region" description="Polar residues" evidence="1">
    <location>
        <begin position="267"/>
        <end position="284"/>
    </location>
</feature>
<dbReference type="EMBL" id="JASCZI010091483">
    <property type="protein sequence ID" value="MED6150462.1"/>
    <property type="molecule type" value="Genomic_DNA"/>
</dbReference>
<dbReference type="Proteomes" id="UP001341840">
    <property type="component" value="Unassembled WGS sequence"/>
</dbReference>
<protein>
    <submittedName>
        <fullName evidence="2">Uncharacterized protein</fullName>
    </submittedName>
</protein>
<evidence type="ECO:0000313" key="3">
    <source>
        <dbReference type="Proteomes" id="UP001341840"/>
    </source>
</evidence>
<feature type="compositionally biased region" description="Basic and acidic residues" evidence="1">
    <location>
        <begin position="153"/>
        <end position="170"/>
    </location>
</feature>